<gene>
    <name evidence="10" type="ORF">BINDI_0128</name>
</gene>
<comment type="subcellular location">
    <subcellularLocation>
        <location evidence="1">Cell membrane</location>
        <topology evidence="1">Multi-pass membrane protein</topology>
    </subcellularLocation>
</comment>
<evidence type="ECO:0000256" key="1">
    <source>
        <dbReference type="ARBA" id="ARBA00004651"/>
    </source>
</evidence>
<dbReference type="AlphaFoldDB" id="A0A087VSU1"/>
<dbReference type="InterPro" id="IPR025857">
    <property type="entry name" value="MacB_PCD"/>
</dbReference>
<keyword evidence="3 7" id="KW-0812">Transmembrane</keyword>
<dbReference type="PANTHER" id="PTHR30572:SF9">
    <property type="entry name" value="ABC TRANSPORTER PERMEASE PROTEIN"/>
    <property type="match status" value="1"/>
</dbReference>
<dbReference type="InterPro" id="IPR050250">
    <property type="entry name" value="Macrolide_Exporter_MacB"/>
</dbReference>
<dbReference type="OrthoDB" id="3227934at2"/>
<keyword evidence="4 7" id="KW-1133">Transmembrane helix</keyword>
<feature type="domain" description="MacB-like periplasmic core" evidence="9">
    <location>
        <begin position="26"/>
        <end position="247"/>
    </location>
</feature>
<dbReference type="GeneID" id="91565627"/>
<evidence type="ECO:0000256" key="2">
    <source>
        <dbReference type="ARBA" id="ARBA00022475"/>
    </source>
</evidence>
<name>A0A087VSU1_9BIFI</name>
<comment type="similarity">
    <text evidence="6">Belongs to the ABC-4 integral membrane protein family.</text>
</comment>
<dbReference type="KEGG" id="bii:BINDI_0128"/>
<dbReference type="Pfam" id="PF12704">
    <property type="entry name" value="MacB_PCD"/>
    <property type="match status" value="1"/>
</dbReference>
<evidence type="ECO:0000256" key="6">
    <source>
        <dbReference type="ARBA" id="ARBA00038076"/>
    </source>
</evidence>
<reference evidence="10 11" key="1">
    <citation type="journal article" date="2014" name="Appl. Environ. Microbiol.">
        <title>Genomic encyclopedia of type strains of the genus Bifidobacterium.</title>
        <authorList>
            <person name="Milani C."/>
            <person name="Lugli G.A."/>
            <person name="Duranti S."/>
            <person name="Turroni F."/>
            <person name="Bottacini F."/>
            <person name="Mangifesta M."/>
            <person name="Sanchez B."/>
            <person name="Viappiani A."/>
            <person name="Mancabelli L."/>
            <person name="Taminiau B."/>
            <person name="Delcenserie V."/>
            <person name="Barrangou R."/>
            <person name="Margolles A."/>
            <person name="van Sinderen D."/>
            <person name="Ventura M."/>
        </authorList>
    </citation>
    <scope>NUCLEOTIDE SEQUENCE [LARGE SCALE GENOMIC DNA]</scope>
    <source>
        <strain evidence="10 11">LMG 11587</strain>
    </source>
</reference>
<feature type="domain" description="ABC3 transporter permease C-terminal" evidence="8">
    <location>
        <begin position="284"/>
        <end position="395"/>
    </location>
</feature>
<sequence>MFVLKNAWLTIRRHLARSLVFFLACLAVAALTLVGATVVKIDRTARTSGYEAQTADAVITPKKGSKAKPLGWEEYSKYAQQLQPTLQYKAYFTETSRVDVEGLTTKGTFSVLGISSKDAEPSLPYGTFRIIEGKGIDYTSQDNSGVQSILISEKTARANKAKVGDKVSLTNPFKTDLTTQVKVGGIYTYGKRSVPESAYDTIYTGYPVFANLELDTASEPGSEGHDLHVAFVLSSPSDYREFIKAMRKNGLKESKYDISSPSLDRYEKQLQPVHQAADQARTGIILVSILGGLILLVSLFLMLKSRRNEIGMAVTIGIHKARLGWQFALETLLLSIPGLGLGLGLGALVSKPLIQARFDLGKLAVAADISLVWRVALIGMAVCAVMALVASLRVAAFKTSQLYTNDLEERA</sequence>
<evidence type="ECO:0000256" key="3">
    <source>
        <dbReference type="ARBA" id="ARBA00022692"/>
    </source>
</evidence>
<keyword evidence="11" id="KW-1185">Reference proteome</keyword>
<dbReference type="PANTHER" id="PTHR30572">
    <property type="entry name" value="MEMBRANE COMPONENT OF TRANSPORTER-RELATED"/>
    <property type="match status" value="1"/>
</dbReference>
<evidence type="ECO:0000313" key="10">
    <source>
        <dbReference type="EMBL" id="AIC91414.1"/>
    </source>
</evidence>
<feature type="transmembrane region" description="Helical" evidence="7">
    <location>
        <begin position="369"/>
        <end position="392"/>
    </location>
</feature>
<dbReference type="GO" id="GO:0005886">
    <property type="term" value="C:plasma membrane"/>
    <property type="evidence" value="ECO:0007669"/>
    <property type="project" value="UniProtKB-SubCell"/>
</dbReference>
<evidence type="ECO:0000256" key="7">
    <source>
        <dbReference type="SAM" id="Phobius"/>
    </source>
</evidence>
<feature type="transmembrane region" description="Helical" evidence="7">
    <location>
        <begin position="323"/>
        <end position="349"/>
    </location>
</feature>
<dbReference type="GO" id="GO:0022857">
    <property type="term" value="F:transmembrane transporter activity"/>
    <property type="evidence" value="ECO:0007669"/>
    <property type="project" value="TreeGrafter"/>
</dbReference>
<dbReference type="EMBL" id="CP006018">
    <property type="protein sequence ID" value="AIC91414.1"/>
    <property type="molecule type" value="Genomic_DNA"/>
</dbReference>
<dbReference type="RefSeq" id="WP_033491319.1">
    <property type="nucleotide sequence ID" value="NZ_CP006018.1"/>
</dbReference>
<keyword evidence="2" id="KW-1003">Cell membrane</keyword>
<evidence type="ECO:0000313" key="11">
    <source>
        <dbReference type="Proteomes" id="UP000028569"/>
    </source>
</evidence>
<feature type="transmembrane region" description="Helical" evidence="7">
    <location>
        <begin position="283"/>
        <end position="303"/>
    </location>
</feature>
<dbReference type="Proteomes" id="UP000028569">
    <property type="component" value="Chromosome"/>
</dbReference>
<protein>
    <submittedName>
        <fullName evidence="10">ABC transporter permease</fullName>
    </submittedName>
</protein>
<organism evidence="10 11">
    <name type="scientific">Bifidobacterium [indicum] DSM 20214 = LMG 11587</name>
    <dbReference type="NCBI Taxonomy" id="1341694"/>
    <lineage>
        <taxon>Bacteria</taxon>
        <taxon>Bacillati</taxon>
        <taxon>Actinomycetota</taxon>
        <taxon>Actinomycetes</taxon>
        <taxon>Bifidobacteriales</taxon>
        <taxon>Bifidobacteriaceae</taxon>
        <taxon>Bifidobacterium</taxon>
    </lineage>
</organism>
<keyword evidence="5 7" id="KW-0472">Membrane</keyword>
<evidence type="ECO:0000259" key="8">
    <source>
        <dbReference type="Pfam" id="PF02687"/>
    </source>
</evidence>
<proteinExistence type="inferred from homology"/>
<evidence type="ECO:0000259" key="9">
    <source>
        <dbReference type="Pfam" id="PF12704"/>
    </source>
</evidence>
<evidence type="ECO:0000256" key="5">
    <source>
        <dbReference type="ARBA" id="ARBA00023136"/>
    </source>
</evidence>
<accession>A0A087VSU1</accession>
<dbReference type="HOGENOM" id="CLU_610685_0_0_11"/>
<evidence type="ECO:0000256" key="4">
    <source>
        <dbReference type="ARBA" id="ARBA00022989"/>
    </source>
</evidence>
<dbReference type="Pfam" id="PF02687">
    <property type="entry name" value="FtsX"/>
    <property type="match status" value="1"/>
</dbReference>
<dbReference type="InterPro" id="IPR003838">
    <property type="entry name" value="ABC3_permease_C"/>
</dbReference>